<reference evidence="10" key="1">
    <citation type="submission" date="2018-08" db="EMBL/GenBank/DDBJ databases">
        <authorList>
            <person name="Cornetti L."/>
        </authorList>
    </citation>
    <scope>NUCLEOTIDE SEQUENCE</scope>
    <source>
        <strain evidence="10">AU-BEG-1</strain>
    </source>
</reference>
<keyword evidence="4 8" id="KW-0805">Transcription regulation</keyword>
<name>A0A4Y7M2Y9_9CRUS</name>
<dbReference type="GO" id="GO:0070847">
    <property type="term" value="C:core mediator complex"/>
    <property type="evidence" value="ECO:0007669"/>
    <property type="project" value="TreeGrafter"/>
</dbReference>
<dbReference type="OrthoDB" id="150687at2759"/>
<evidence type="ECO:0000256" key="7">
    <source>
        <dbReference type="ARBA" id="ARBA00023242"/>
    </source>
</evidence>
<protein>
    <recommendedName>
        <fullName evidence="8">Mediator of RNA polymerase II transcription subunit 8</fullName>
    </recommendedName>
    <alternativeName>
        <fullName evidence="8">Mediator complex subunit 8</fullName>
    </alternativeName>
</protein>
<comment type="subcellular location">
    <subcellularLocation>
        <location evidence="1 8">Nucleus</location>
    </subcellularLocation>
</comment>
<evidence type="ECO:0000256" key="9">
    <source>
        <dbReference type="SAM" id="MobiDB-lite"/>
    </source>
</evidence>
<evidence type="ECO:0000313" key="10">
    <source>
        <dbReference type="EMBL" id="SVE74916.1"/>
    </source>
</evidence>
<evidence type="ECO:0000256" key="3">
    <source>
        <dbReference type="ARBA" id="ARBA00011837"/>
    </source>
</evidence>
<accession>A0A4Y7M2Y9</accession>
<dbReference type="Gene3D" id="1.20.58.1710">
    <property type="match status" value="1"/>
</dbReference>
<feature type="region of interest" description="Disordered" evidence="9">
    <location>
        <begin position="210"/>
        <end position="229"/>
    </location>
</feature>
<dbReference type="GO" id="GO:0006357">
    <property type="term" value="P:regulation of transcription by RNA polymerase II"/>
    <property type="evidence" value="ECO:0007669"/>
    <property type="project" value="InterPro"/>
</dbReference>
<evidence type="ECO:0000256" key="4">
    <source>
        <dbReference type="ARBA" id="ARBA00023015"/>
    </source>
</evidence>
<dbReference type="GO" id="GO:0016592">
    <property type="term" value="C:mediator complex"/>
    <property type="evidence" value="ECO:0007669"/>
    <property type="project" value="InterPro"/>
</dbReference>
<organism evidence="10">
    <name type="scientific">Daphnia carinata</name>
    <dbReference type="NCBI Taxonomy" id="120202"/>
    <lineage>
        <taxon>Eukaryota</taxon>
        <taxon>Metazoa</taxon>
        <taxon>Ecdysozoa</taxon>
        <taxon>Arthropoda</taxon>
        <taxon>Crustacea</taxon>
        <taxon>Branchiopoda</taxon>
        <taxon>Diplostraca</taxon>
        <taxon>Cladocera</taxon>
        <taxon>Anomopoda</taxon>
        <taxon>Daphniidae</taxon>
        <taxon>Daphnia</taxon>
    </lineage>
</organism>
<dbReference type="PANTHER" id="PTHR13074">
    <property type="entry name" value="MEDIATOR OF RNA POLYMERASE II TRANSCRIPTION SUBUNIT 8"/>
    <property type="match status" value="1"/>
</dbReference>
<dbReference type="AlphaFoldDB" id="A0A4Y7M2Y9"/>
<keyword evidence="5 8" id="KW-0010">Activator</keyword>
<evidence type="ECO:0000256" key="2">
    <source>
        <dbReference type="ARBA" id="ARBA00005716"/>
    </source>
</evidence>
<dbReference type="GO" id="GO:0000978">
    <property type="term" value="F:RNA polymerase II cis-regulatory region sequence-specific DNA binding"/>
    <property type="evidence" value="ECO:0007669"/>
    <property type="project" value="TreeGrafter"/>
</dbReference>
<evidence type="ECO:0000256" key="6">
    <source>
        <dbReference type="ARBA" id="ARBA00023163"/>
    </source>
</evidence>
<evidence type="ECO:0000256" key="5">
    <source>
        <dbReference type="ARBA" id="ARBA00023159"/>
    </source>
</evidence>
<sequence>MQREEKQLDAALEALLQRINDLKTSIRTLLFRLENEYASLSWPSFLDSYAVISGQVRFFTYTKYEMNTLLKVMKNDKTPLLRNLIVLPLVLSPDPDEELKQATEGRVVAFSHDITPDMLRTKPDPDVEQRQNQFEQRASQVPPETAQKQINALNKVVNHVLEQITHSREDWENEATVRAAAAQTCVMADTHTLIAAVGLGKNLKTLPIAAPAQPGPGRAQAGPAPGKTTSTIKTTIKAASQVHPYNR</sequence>
<evidence type="ECO:0000256" key="1">
    <source>
        <dbReference type="ARBA" id="ARBA00004123"/>
    </source>
</evidence>
<comment type="subunit">
    <text evidence="3 8">Component of the Mediator complex.</text>
</comment>
<dbReference type="InterPro" id="IPR019364">
    <property type="entry name" value="Mediatior_Med8_fun/met"/>
</dbReference>
<dbReference type="Pfam" id="PF10232">
    <property type="entry name" value="Med8"/>
    <property type="match status" value="1"/>
</dbReference>
<keyword evidence="6 8" id="KW-0804">Transcription</keyword>
<dbReference type="EMBL" id="LR005297">
    <property type="protein sequence ID" value="SVE74916.1"/>
    <property type="molecule type" value="mRNA"/>
</dbReference>
<dbReference type="GO" id="GO:0003712">
    <property type="term" value="F:transcription coregulator activity"/>
    <property type="evidence" value="ECO:0007669"/>
    <property type="project" value="InterPro"/>
</dbReference>
<comment type="similarity">
    <text evidence="2 8">Belongs to the Mediator complex subunit 8 family.</text>
</comment>
<comment type="function">
    <text evidence="8">Component of the Mediator complex, a coactivator involved in the regulated transcription of nearly all RNA polymerase II-dependent genes. Mediator functions as a bridge to convey information from gene-specific regulatory proteins to the basal RNA polymerase II transcription machinery. Mediator is recruited to promoters by direct interactions with regulatory proteins and serves as a scaffold for the assembly of a functional preinitiation complex with RNA polymerase II and the general transcription factors.</text>
</comment>
<evidence type="ECO:0000256" key="8">
    <source>
        <dbReference type="RuleBase" id="RU364144"/>
    </source>
</evidence>
<keyword evidence="7 8" id="KW-0539">Nucleus</keyword>
<dbReference type="PANTHER" id="PTHR13074:SF9">
    <property type="entry name" value="MEDIATOR OF RNA POLYMERASE II TRANSCRIPTION SUBUNIT 8"/>
    <property type="match status" value="1"/>
</dbReference>
<proteinExistence type="evidence at transcript level"/>
<gene>
    <name evidence="10" type="primary">EOG090X0JK2</name>
    <name evidence="8" type="synonym">MED8</name>
</gene>